<proteinExistence type="predicted"/>
<reference evidence="2 3" key="1">
    <citation type="submission" date="2016-08" db="EMBL/GenBank/DDBJ databases">
        <authorList>
            <consortium name="Lentinula edodes genome sequencing consortium"/>
            <person name="Sakamoto Y."/>
            <person name="Nakade K."/>
            <person name="Sato S."/>
            <person name="Yoshida Y."/>
            <person name="Miyazaki K."/>
            <person name="Natsume S."/>
            <person name="Konno N."/>
        </authorList>
    </citation>
    <scope>NUCLEOTIDE SEQUENCE [LARGE SCALE GENOMIC DNA]</scope>
    <source>
        <strain evidence="2 3">NBRC 111202</strain>
    </source>
</reference>
<name>A0A1Q3EE48_LENED</name>
<dbReference type="EMBL" id="BDGU01000250">
    <property type="protein sequence ID" value="GAW05439.1"/>
    <property type="molecule type" value="Genomic_DNA"/>
</dbReference>
<feature type="region of interest" description="Disordered" evidence="1">
    <location>
        <begin position="1"/>
        <end position="76"/>
    </location>
</feature>
<comment type="caution">
    <text evidence="2">The sequence shown here is derived from an EMBL/GenBank/DDBJ whole genome shotgun (WGS) entry which is preliminary data.</text>
</comment>
<reference evidence="2 3" key="2">
    <citation type="submission" date="2017-02" db="EMBL/GenBank/DDBJ databases">
        <title>A genome survey and senescence transcriptome analysis in Lentinula edodes.</title>
        <authorList>
            <person name="Sakamoto Y."/>
            <person name="Nakade K."/>
            <person name="Sato S."/>
            <person name="Yoshida Y."/>
            <person name="Miyazaki K."/>
            <person name="Natsume S."/>
            <person name="Konno N."/>
        </authorList>
    </citation>
    <scope>NUCLEOTIDE SEQUENCE [LARGE SCALE GENOMIC DNA]</scope>
    <source>
        <strain evidence="2 3">NBRC 111202</strain>
    </source>
</reference>
<organism evidence="2 3">
    <name type="scientific">Lentinula edodes</name>
    <name type="common">Shiitake mushroom</name>
    <name type="synonym">Lentinus edodes</name>
    <dbReference type="NCBI Taxonomy" id="5353"/>
    <lineage>
        <taxon>Eukaryota</taxon>
        <taxon>Fungi</taxon>
        <taxon>Dikarya</taxon>
        <taxon>Basidiomycota</taxon>
        <taxon>Agaricomycotina</taxon>
        <taxon>Agaricomycetes</taxon>
        <taxon>Agaricomycetidae</taxon>
        <taxon>Agaricales</taxon>
        <taxon>Marasmiineae</taxon>
        <taxon>Omphalotaceae</taxon>
        <taxon>Lentinula</taxon>
    </lineage>
</organism>
<evidence type="ECO:0000256" key="1">
    <source>
        <dbReference type="SAM" id="MobiDB-lite"/>
    </source>
</evidence>
<evidence type="ECO:0000313" key="2">
    <source>
        <dbReference type="EMBL" id="GAW05439.1"/>
    </source>
</evidence>
<gene>
    <name evidence="2" type="ORF">LENED_007299</name>
</gene>
<accession>A0A1Q3EE48</accession>
<protein>
    <submittedName>
        <fullName evidence="2">Uncharacterized protein</fullName>
    </submittedName>
</protein>
<keyword evidence="3" id="KW-1185">Reference proteome</keyword>
<feature type="compositionally biased region" description="Low complexity" evidence="1">
    <location>
        <begin position="10"/>
        <end position="31"/>
    </location>
</feature>
<dbReference type="AlphaFoldDB" id="A0A1Q3EE48"/>
<dbReference type="Proteomes" id="UP000188533">
    <property type="component" value="Unassembled WGS sequence"/>
</dbReference>
<evidence type="ECO:0000313" key="3">
    <source>
        <dbReference type="Proteomes" id="UP000188533"/>
    </source>
</evidence>
<sequence length="76" mass="7922">MLRDIEASSRPDNSSSESSSPEEYPQRSSSSVSTAYSDPASELPEDGRTGGGRRRPPAPTSDADCADCPGSASVRC</sequence>